<protein>
    <recommendedName>
        <fullName evidence="10 11">UDP-N-acetylmuramoyl-tripeptide--D-alanyl-D-alanine ligase</fullName>
        <ecNumber evidence="10 11">6.3.2.10</ecNumber>
    </recommendedName>
    <alternativeName>
        <fullName evidence="10">D-alanyl-D-alanine-adding enzyme</fullName>
    </alternativeName>
</protein>
<keyword evidence="6 10" id="KW-0133">Cell shape</keyword>
<dbReference type="InterPro" id="IPR051046">
    <property type="entry name" value="MurCDEF_CellWall_CoF430Synth"/>
</dbReference>
<evidence type="ECO:0000256" key="5">
    <source>
        <dbReference type="ARBA" id="ARBA00022840"/>
    </source>
</evidence>
<dbReference type="SUPFAM" id="SSF63418">
    <property type="entry name" value="MurE/MurF N-terminal domain"/>
    <property type="match status" value="1"/>
</dbReference>
<evidence type="ECO:0000256" key="1">
    <source>
        <dbReference type="ARBA" id="ARBA00022490"/>
    </source>
</evidence>
<evidence type="ECO:0000259" key="13">
    <source>
        <dbReference type="Pfam" id="PF02875"/>
    </source>
</evidence>
<keyword evidence="8 10" id="KW-0131">Cell cycle</keyword>
<dbReference type="Proteomes" id="UP000636960">
    <property type="component" value="Unassembled WGS sequence"/>
</dbReference>
<organism evidence="15 16">
    <name type="scientific">Paractinoplanes rishiriensis</name>
    <dbReference type="NCBI Taxonomy" id="1050105"/>
    <lineage>
        <taxon>Bacteria</taxon>
        <taxon>Bacillati</taxon>
        <taxon>Actinomycetota</taxon>
        <taxon>Actinomycetes</taxon>
        <taxon>Micromonosporales</taxon>
        <taxon>Micromonosporaceae</taxon>
        <taxon>Paractinoplanes</taxon>
    </lineage>
</organism>
<evidence type="ECO:0000256" key="4">
    <source>
        <dbReference type="ARBA" id="ARBA00022741"/>
    </source>
</evidence>
<dbReference type="InterPro" id="IPR036615">
    <property type="entry name" value="Mur_ligase_C_dom_sf"/>
</dbReference>
<dbReference type="SUPFAM" id="SSF53244">
    <property type="entry name" value="MurD-like peptide ligases, peptide-binding domain"/>
    <property type="match status" value="1"/>
</dbReference>
<evidence type="ECO:0000256" key="9">
    <source>
        <dbReference type="ARBA" id="ARBA00023316"/>
    </source>
</evidence>
<dbReference type="GO" id="GO:0009252">
    <property type="term" value="P:peptidoglycan biosynthetic process"/>
    <property type="evidence" value="ECO:0007669"/>
    <property type="project" value="UniProtKB-UniRule"/>
</dbReference>
<keyword evidence="9 10" id="KW-0961">Cell wall biogenesis/degradation</keyword>
<dbReference type="GO" id="GO:0051301">
    <property type="term" value="P:cell division"/>
    <property type="evidence" value="ECO:0007669"/>
    <property type="project" value="UniProtKB-KW"/>
</dbReference>
<evidence type="ECO:0000259" key="12">
    <source>
        <dbReference type="Pfam" id="PF01225"/>
    </source>
</evidence>
<feature type="binding site" evidence="10">
    <location>
        <begin position="106"/>
        <end position="112"/>
    </location>
    <ligand>
        <name>ATP</name>
        <dbReference type="ChEBI" id="CHEBI:30616"/>
    </ligand>
</feature>
<evidence type="ECO:0000256" key="3">
    <source>
        <dbReference type="ARBA" id="ARBA00022618"/>
    </source>
</evidence>
<dbReference type="Gene3D" id="3.40.1390.10">
    <property type="entry name" value="MurE/MurF, N-terminal domain"/>
    <property type="match status" value="1"/>
</dbReference>
<comment type="function">
    <text evidence="10 11">Involved in cell wall formation. Catalyzes the final step in the synthesis of UDP-N-acetylmuramoyl-pentapeptide, the precursor of murein.</text>
</comment>
<keyword evidence="5 10" id="KW-0067">ATP-binding</keyword>
<comment type="caution">
    <text evidence="15">The sequence shown here is derived from an EMBL/GenBank/DDBJ whole genome shotgun (WGS) entry which is preliminary data.</text>
</comment>
<dbReference type="InterPro" id="IPR000713">
    <property type="entry name" value="Mur_ligase_N"/>
</dbReference>
<name>A0A919K7M2_9ACTN</name>
<dbReference type="Pfam" id="PF02875">
    <property type="entry name" value="Mur_ligase_C"/>
    <property type="match status" value="1"/>
</dbReference>
<dbReference type="Pfam" id="PF08245">
    <property type="entry name" value="Mur_ligase_M"/>
    <property type="match status" value="1"/>
</dbReference>
<feature type="domain" description="Mur ligase N-terminal catalytic" evidence="12">
    <location>
        <begin position="28"/>
        <end position="69"/>
    </location>
</feature>
<dbReference type="EC" id="6.3.2.10" evidence="10 11"/>
<accession>A0A919K7M2</accession>
<dbReference type="RefSeq" id="WP_203790360.1">
    <property type="nucleotide sequence ID" value="NZ_BOMV01000106.1"/>
</dbReference>
<dbReference type="InterPro" id="IPR036565">
    <property type="entry name" value="Mur-like_cat_sf"/>
</dbReference>
<dbReference type="InterPro" id="IPR035911">
    <property type="entry name" value="MurE/MurF_N"/>
</dbReference>
<comment type="catalytic activity">
    <reaction evidence="10 11">
        <text>D-alanyl-D-alanine + UDP-N-acetyl-alpha-D-muramoyl-L-alanyl-gamma-D-glutamyl-meso-2,6-diaminopimelate + ATP = UDP-N-acetyl-alpha-D-muramoyl-L-alanyl-gamma-D-glutamyl-meso-2,6-diaminopimeloyl-D-alanyl-D-alanine + ADP + phosphate + H(+)</text>
        <dbReference type="Rhea" id="RHEA:28374"/>
        <dbReference type="ChEBI" id="CHEBI:15378"/>
        <dbReference type="ChEBI" id="CHEBI:30616"/>
        <dbReference type="ChEBI" id="CHEBI:43474"/>
        <dbReference type="ChEBI" id="CHEBI:57822"/>
        <dbReference type="ChEBI" id="CHEBI:61386"/>
        <dbReference type="ChEBI" id="CHEBI:83905"/>
        <dbReference type="ChEBI" id="CHEBI:456216"/>
        <dbReference type="EC" id="6.3.2.10"/>
    </reaction>
</comment>
<keyword evidence="4 10" id="KW-0547">Nucleotide-binding</keyword>
<dbReference type="Gene3D" id="3.40.1190.10">
    <property type="entry name" value="Mur-like, catalytic domain"/>
    <property type="match status" value="1"/>
</dbReference>
<comment type="pathway">
    <text evidence="10 11">Cell wall biogenesis; peptidoglycan biosynthesis.</text>
</comment>
<sequence length="465" mass="46477">MTLDQIARAVGGTVHDGDPNARVDGAATVDSRTIEPGGLFVALAGSRTDGHDFAAAAAAAGGAAALTVRPVGVPAIVVDDVLLAFGRLAAAVVDQVPGLVAFGVTGSVGKTTTKDLLGQLLTGCGPTVAPAGNRNNEIGVPETVCRLTSGSRFLVAEMGARHRGDIAHLCALVRPRVGIVLNVGTAHLGEFGSREAIAHTKGELVEALPSNGLAVLNGDDPLVAAMAGRTAAATVTFGLTAAADITADTIEMNSAGEPSFQLRTQSGSAPVRLQLHGEHLIPNALAAAAATFHVTDDVDAVAAGLSAAVPVSAGRMRVTHRCDGITIVDDSYNASPPAMAAALLALRSMATGRRAVAVLGEMYELGEAAGAEHTTVGELAARAGVQALIAVGGNNARRIADAAVARGIEVVHVPDRDAAMPAVCEVLRPGDVALIKGSNGVGLQAVAAALTDAAASSGGNLSARR</sequence>
<dbReference type="AlphaFoldDB" id="A0A919K7M2"/>
<evidence type="ECO:0000256" key="6">
    <source>
        <dbReference type="ARBA" id="ARBA00022960"/>
    </source>
</evidence>
<proteinExistence type="inferred from homology"/>
<dbReference type="GO" id="GO:0008360">
    <property type="term" value="P:regulation of cell shape"/>
    <property type="evidence" value="ECO:0007669"/>
    <property type="project" value="UniProtKB-KW"/>
</dbReference>
<dbReference type="Gene3D" id="3.90.190.20">
    <property type="entry name" value="Mur ligase, C-terminal domain"/>
    <property type="match status" value="1"/>
</dbReference>
<dbReference type="PANTHER" id="PTHR43024">
    <property type="entry name" value="UDP-N-ACETYLMURAMOYL-TRIPEPTIDE--D-ALANYL-D-ALANINE LIGASE"/>
    <property type="match status" value="1"/>
</dbReference>
<keyword evidence="3 10" id="KW-0132">Cell division</keyword>
<dbReference type="SUPFAM" id="SSF53623">
    <property type="entry name" value="MurD-like peptide ligases, catalytic domain"/>
    <property type="match status" value="1"/>
</dbReference>
<keyword evidence="16" id="KW-1185">Reference proteome</keyword>
<evidence type="ECO:0000313" key="15">
    <source>
        <dbReference type="EMBL" id="GIF01564.1"/>
    </source>
</evidence>
<dbReference type="InterPro" id="IPR013221">
    <property type="entry name" value="Mur_ligase_cen"/>
</dbReference>
<feature type="domain" description="Mur ligase C-terminal" evidence="13">
    <location>
        <begin position="314"/>
        <end position="438"/>
    </location>
</feature>
<dbReference type="GO" id="GO:0005737">
    <property type="term" value="C:cytoplasm"/>
    <property type="evidence" value="ECO:0007669"/>
    <property type="project" value="UniProtKB-SubCell"/>
</dbReference>
<keyword evidence="2 10" id="KW-0436">Ligase</keyword>
<dbReference type="InterPro" id="IPR005863">
    <property type="entry name" value="UDP-N-AcMur_synth"/>
</dbReference>
<dbReference type="HAMAP" id="MF_02019">
    <property type="entry name" value="MurF"/>
    <property type="match status" value="1"/>
</dbReference>
<dbReference type="EMBL" id="BOMV01000106">
    <property type="protein sequence ID" value="GIF01564.1"/>
    <property type="molecule type" value="Genomic_DNA"/>
</dbReference>
<dbReference type="InterPro" id="IPR004101">
    <property type="entry name" value="Mur_ligase_C"/>
</dbReference>
<dbReference type="GO" id="GO:0071555">
    <property type="term" value="P:cell wall organization"/>
    <property type="evidence" value="ECO:0007669"/>
    <property type="project" value="UniProtKB-KW"/>
</dbReference>
<keyword evidence="7 10" id="KW-0573">Peptidoglycan synthesis</keyword>
<keyword evidence="1 10" id="KW-0963">Cytoplasm</keyword>
<evidence type="ECO:0000256" key="7">
    <source>
        <dbReference type="ARBA" id="ARBA00022984"/>
    </source>
</evidence>
<dbReference type="GO" id="GO:0047480">
    <property type="term" value="F:UDP-N-acetylmuramoyl-tripeptide-D-alanyl-D-alanine ligase activity"/>
    <property type="evidence" value="ECO:0007669"/>
    <property type="project" value="UniProtKB-UniRule"/>
</dbReference>
<gene>
    <name evidence="15" type="primary">murF_3</name>
    <name evidence="10" type="synonym">murF</name>
    <name evidence="15" type="ORF">Ari01nite_90280</name>
</gene>
<dbReference type="GO" id="GO:0005524">
    <property type="term" value="F:ATP binding"/>
    <property type="evidence" value="ECO:0007669"/>
    <property type="project" value="UniProtKB-UniRule"/>
</dbReference>
<evidence type="ECO:0000256" key="2">
    <source>
        <dbReference type="ARBA" id="ARBA00022598"/>
    </source>
</evidence>
<feature type="domain" description="Mur ligase central" evidence="14">
    <location>
        <begin position="104"/>
        <end position="290"/>
    </location>
</feature>
<comment type="similarity">
    <text evidence="10">Belongs to the MurCDEF family. MurF subfamily.</text>
</comment>
<evidence type="ECO:0000256" key="11">
    <source>
        <dbReference type="RuleBase" id="RU004136"/>
    </source>
</evidence>
<evidence type="ECO:0000256" key="8">
    <source>
        <dbReference type="ARBA" id="ARBA00023306"/>
    </source>
</evidence>
<dbReference type="NCBIfam" id="TIGR01143">
    <property type="entry name" value="murF"/>
    <property type="match status" value="1"/>
</dbReference>
<evidence type="ECO:0000313" key="16">
    <source>
        <dbReference type="Proteomes" id="UP000636960"/>
    </source>
</evidence>
<dbReference type="Pfam" id="PF01225">
    <property type="entry name" value="Mur_ligase"/>
    <property type="match status" value="1"/>
</dbReference>
<evidence type="ECO:0000259" key="14">
    <source>
        <dbReference type="Pfam" id="PF08245"/>
    </source>
</evidence>
<comment type="subcellular location">
    <subcellularLocation>
        <location evidence="10 11">Cytoplasm</location>
    </subcellularLocation>
</comment>
<dbReference type="PANTHER" id="PTHR43024:SF1">
    <property type="entry name" value="UDP-N-ACETYLMURAMOYL-TRIPEPTIDE--D-ALANYL-D-ALANINE LIGASE"/>
    <property type="match status" value="1"/>
</dbReference>
<reference evidence="15" key="1">
    <citation type="submission" date="2021-01" db="EMBL/GenBank/DDBJ databases">
        <title>Whole genome shotgun sequence of Actinoplanes rishiriensis NBRC 108556.</title>
        <authorList>
            <person name="Komaki H."/>
            <person name="Tamura T."/>
        </authorList>
    </citation>
    <scope>NUCLEOTIDE SEQUENCE</scope>
    <source>
        <strain evidence="15">NBRC 108556</strain>
    </source>
</reference>
<evidence type="ECO:0000256" key="10">
    <source>
        <dbReference type="HAMAP-Rule" id="MF_02019"/>
    </source>
</evidence>